<dbReference type="InterPro" id="IPR001965">
    <property type="entry name" value="Znf_PHD"/>
</dbReference>
<keyword evidence="5" id="KW-0863">Zinc-finger</keyword>
<dbReference type="CDD" id="cd21538">
    <property type="entry name" value="SPOC_TFIIS"/>
    <property type="match status" value="1"/>
</dbReference>
<protein>
    <recommendedName>
        <fullName evidence="3">Transcription factor BYE1</fullName>
    </recommendedName>
</protein>
<evidence type="ECO:0000256" key="1">
    <source>
        <dbReference type="ARBA" id="ARBA00002311"/>
    </source>
</evidence>
<dbReference type="Gene3D" id="1.10.472.30">
    <property type="entry name" value="Transcription elongation factor S-II, central domain"/>
    <property type="match status" value="1"/>
</dbReference>
<feature type="region of interest" description="Disordered" evidence="7">
    <location>
        <begin position="185"/>
        <end position="296"/>
    </location>
</feature>
<feature type="compositionally biased region" description="Low complexity" evidence="7">
    <location>
        <begin position="231"/>
        <end position="247"/>
    </location>
</feature>
<feature type="region of interest" description="Disordered" evidence="7">
    <location>
        <begin position="413"/>
        <end position="571"/>
    </location>
</feature>
<evidence type="ECO:0000256" key="4">
    <source>
        <dbReference type="ARBA" id="ARBA00022723"/>
    </source>
</evidence>
<feature type="region of interest" description="Disordered" evidence="7">
    <location>
        <begin position="958"/>
        <end position="1038"/>
    </location>
</feature>
<feature type="compositionally biased region" description="Basic and acidic residues" evidence="7">
    <location>
        <begin position="413"/>
        <end position="427"/>
    </location>
</feature>
<sequence>MSGKRTSHNRTGATRASLPARPSSSSSSTTTRRTRSGATSVVASGEVAMPAQPQSDHKQYHTRSLTRSLPATAEQEPRRSVRATKGQHTKAFEALENGPQPTKRKQAAKKGKKVAQKEEEEEDEEVIRCICGAISQDNDDPNEPWIACEKCGAWQHNVCMGMSIFDDDLPKEYFCEQCKPEDHQELLDGMGRGEEPWVTRRQKHEDENKKKKGGKKGKAKRVSDSKDRNTSPAASASASASASKAKPSPTPEVKKEEEPAAKGGKRKQKERDHSQGPQSKLRKVSESQAVAPIPKYTAPEDLATSVDKLEPAARKKVAQGLQKSLEAALDTAVKEHLFSMPKDSNKKSLAERHALEIERALHDTHSQQAATTQARTLIFNLKRNVPLAVRVFNRTLTPPTLASMSTNELATEELQRETAEMKAKADKQSTLVAEEAPRVRRTHKGEEIVENESFAATTEEVPSVLRRQSVKDASAGESSKSPGQGASSSSAPGAERPAKPLRVDTQRSPKQPGIDLDKVFNSVRSPSASAHQRRPSAPVPPTGPGVDPDVDRMLDDGTDSPPYSPTENLDPDVVWHGDLKMGNTAEFRAVAKYAGGADLSKQSGIAWNDLIPVVLNVAGRIPEDKAVPYLCGLRYNNQIDLVITSLSVADANDAAARANFQTVVNYFMSKKRYGVVGDRKLGNVRDTYLVPIPEGDGPLPEPLQNIEGHLIPQNRTEPLLLLIFVYRDEKLQPFVSSEAPAPVPQGTPTPMPDHRRQSSTAGPTWSPATPQAPPSATFPTHQSHTPIPPPVIPGQVAPAAAQAPSPAPPPHQAPALSQGQPPHQYQPQPQPQPQAPPQHHPLPQGQQPPHHQPQAQHQAPPPPQYQAQPSQMQQPPQFQSHQPAPPLRQTPGPVAAPPSAAPPQPSQDAEAIKRAQAEGEEKARQVLGPLFNSPTVTFLLPHAARMKEGEWNAVKRCLERDPRARDDLPLLSKLLTEEGNNARQNGQTSQAPPHQQNPHSSASPTGVVQTTLAAAAANLPPSAPPSAPSAAATVQPKA</sequence>
<dbReference type="InterPro" id="IPR003618">
    <property type="entry name" value="TFIIS_cen_dom"/>
</dbReference>
<feature type="compositionally biased region" description="Basic and acidic residues" evidence="7">
    <location>
        <begin position="496"/>
        <end position="507"/>
    </location>
</feature>
<evidence type="ECO:0000256" key="5">
    <source>
        <dbReference type="ARBA" id="ARBA00022771"/>
    </source>
</evidence>
<dbReference type="InterPro" id="IPR036575">
    <property type="entry name" value="TFIIS_cen_dom_sf"/>
</dbReference>
<feature type="compositionally biased region" description="Polar residues" evidence="7">
    <location>
        <begin position="978"/>
        <end position="1012"/>
    </location>
</feature>
<evidence type="ECO:0000256" key="3">
    <source>
        <dbReference type="ARBA" id="ARBA00021616"/>
    </source>
</evidence>
<dbReference type="SMART" id="SM00510">
    <property type="entry name" value="TFS2M"/>
    <property type="match status" value="1"/>
</dbReference>
<dbReference type="PROSITE" id="PS01359">
    <property type="entry name" value="ZF_PHD_1"/>
    <property type="match status" value="1"/>
</dbReference>
<feature type="compositionally biased region" description="Low complexity" evidence="7">
    <location>
        <begin position="813"/>
        <end position="827"/>
    </location>
</feature>
<feature type="compositionally biased region" description="Pro residues" evidence="7">
    <location>
        <begin position="741"/>
        <end position="751"/>
    </location>
</feature>
<dbReference type="SUPFAM" id="SSF46942">
    <property type="entry name" value="Elongation factor TFIIS domain 2"/>
    <property type="match status" value="1"/>
</dbReference>
<reference evidence="9 10" key="1">
    <citation type="submission" date="2023-01" db="EMBL/GenBank/DDBJ databases">
        <title>Analysis of 21 Apiospora genomes using comparative genomics revels a genus with tremendous synthesis potential of carbohydrate active enzymes and secondary metabolites.</title>
        <authorList>
            <person name="Sorensen T."/>
        </authorList>
    </citation>
    <scope>NUCLEOTIDE SEQUENCE [LARGE SCALE GENOMIC DNA]</scope>
    <source>
        <strain evidence="9 10">CBS 20057</strain>
    </source>
</reference>
<feature type="compositionally biased region" description="Low complexity" evidence="7">
    <location>
        <begin position="763"/>
        <end position="780"/>
    </location>
</feature>
<feature type="compositionally biased region" description="Basic and acidic residues" evidence="7">
    <location>
        <begin position="185"/>
        <end position="209"/>
    </location>
</feature>
<feature type="compositionally biased region" description="Low complexity" evidence="7">
    <location>
        <begin position="793"/>
        <end position="804"/>
    </location>
</feature>
<evidence type="ECO:0000313" key="9">
    <source>
        <dbReference type="EMBL" id="KAK7993066.1"/>
    </source>
</evidence>
<keyword evidence="4" id="KW-0479">Metal-binding</keyword>
<dbReference type="SMART" id="SM00249">
    <property type="entry name" value="PHD"/>
    <property type="match status" value="1"/>
</dbReference>
<organism evidence="9 10">
    <name type="scientific">Apiospora marii</name>
    <dbReference type="NCBI Taxonomy" id="335849"/>
    <lineage>
        <taxon>Eukaryota</taxon>
        <taxon>Fungi</taxon>
        <taxon>Dikarya</taxon>
        <taxon>Ascomycota</taxon>
        <taxon>Pezizomycotina</taxon>
        <taxon>Sordariomycetes</taxon>
        <taxon>Xylariomycetidae</taxon>
        <taxon>Amphisphaeriales</taxon>
        <taxon>Apiosporaceae</taxon>
        <taxon>Apiospora</taxon>
    </lineage>
</organism>
<evidence type="ECO:0000259" key="8">
    <source>
        <dbReference type="PROSITE" id="PS51321"/>
    </source>
</evidence>
<feature type="compositionally biased region" description="Pro residues" evidence="7">
    <location>
        <begin position="883"/>
        <end position="905"/>
    </location>
</feature>
<feature type="compositionally biased region" description="Basic and acidic residues" evidence="7">
    <location>
        <begin position="958"/>
        <end position="968"/>
    </location>
</feature>
<feature type="compositionally biased region" description="Basic and acidic residues" evidence="7">
    <location>
        <begin position="910"/>
        <end position="924"/>
    </location>
</feature>
<dbReference type="PANTHER" id="PTHR11477">
    <property type="entry name" value="TRANSCRIPTION FACTOR S-II ZINC FINGER DOMAIN-CONTAINING PROTEIN"/>
    <property type="match status" value="1"/>
</dbReference>
<proteinExistence type="inferred from homology"/>
<dbReference type="SUPFAM" id="SSF57903">
    <property type="entry name" value="FYVE/PHD zinc finger"/>
    <property type="match status" value="1"/>
</dbReference>
<comment type="caution">
    <text evidence="9">The sequence shown here is derived from an EMBL/GenBank/DDBJ whole genome shotgun (WGS) entry which is preliminary data.</text>
</comment>
<evidence type="ECO:0000256" key="6">
    <source>
        <dbReference type="ARBA" id="ARBA00022833"/>
    </source>
</evidence>
<feature type="compositionally biased region" description="Pro residues" evidence="7">
    <location>
        <begin position="828"/>
        <end position="840"/>
    </location>
</feature>
<dbReference type="InterPro" id="IPR019786">
    <property type="entry name" value="Zinc_finger_PHD-type_CS"/>
</dbReference>
<dbReference type="EMBL" id="JAQQWI010000025">
    <property type="protein sequence ID" value="KAK7993066.1"/>
    <property type="molecule type" value="Genomic_DNA"/>
</dbReference>
<dbReference type="PANTHER" id="PTHR11477:SF11">
    <property type="entry name" value="TRANSCRIPTION FACTOR BYE1"/>
    <property type="match status" value="1"/>
</dbReference>
<dbReference type="InterPro" id="IPR012921">
    <property type="entry name" value="SPOC_C"/>
</dbReference>
<dbReference type="InterPro" id="IPR011011">
    <property type="entry name" value="Znf_FYVE_PHD"/>
</dbReference>
<evidence type="ECO:0000256" key="2">
    <source>
        <dbReference type="ARBA" id="ARBA00011050"/>
    </source>
</evidence>
<dbReference type="Pfam" id="PF23257">
    <property type="entry name" value="DUF7071"/>
    <property type="match status" value="1"/>
</dbReference>
<evidence type="ECO:0000256" key="7">
    <source>
        <dbReference type="SAM" id="MobiDB-lite"/>
    </source>
</evidence>
<dbReference type="Proteomes" id="UP001396898">
    <property type="component" value="Unassembled WGS sequence"/>
</dbReference>
<evidence type="ECO:0000313" key="10">
    <source>
        <dbReference type="Proteomes" id="UP001396898"/>
    </source>
</evidence>
<gene>
    <name evidence="9" type="ORF">PG991_016245</name>
</gene>
<dbReference type="InterPro" id="IPR013083">
    <property type="entry name" value="Znf_RING/FYVE/PHD"/>
</dbReference>
<dbReference type="Gene3D" id="3.30.40.10">
    <property type="entry name" value="Zinc/RING finger domain, C3HC4 (zinc finger)"/>
    <property type="match status" value="1"/>
</dbReference>
<accession>A0ABR1R0A6</accession>
<feature type="compositionally biased region" description="Basic residues" evidence="7">
    <location>
        <begin position="102"/>
        <end position="114"/>
    </location>
</feature>
<dbReference type="PROSITE" id="PS51321">
    <property type="entry name" value="TFIIS_CENTRAL"/>
    <property type="match status" value="1"/>
</dbReference>
<feature type="compositionally biased region" description="Low complexity" evidence="7">
    <location>
        <begin position="865"/>
        <end position="882"/>
    </location>
</feature>
<comment type="similarity">
    <text evidence="2">Belongs to the BYE1 family.</text>
</comment>
<feature type="region of interest" description="Disordered" evidence="7">
    <location>
        <begin position="736"/>
        <end position="932"/>
    </location>
</feature>
<feature type="domain" description="TFIIS central" evidence="8">
    <location>
        <begin position="313"/>
        <end position="437"/>
    </location>
</feature>
<dbReference type="InterPro" id="IPR055499">
    <property type="entry name" value="DUF7071"/>
</dbReference>
<name>A0ABR1R0A6_9PEZI</name>
<comment type="function">
    <text evidence="1">Negative regulator of transcription elongation.</text>
</comment>
<dbReference type="Pfam" id="PF07744">
    <property type="entry name" value="SPOC"/>
    <property type="match status" value="1"/>
</dbReference>
<dbReference type="Pfam" id="PF20826">
    <property type="entry name" value="PHD_5"/>
    <property type="match status" value="1"/>
</dbReference>
<feature type="compositionally biased region" description="Low complexity" evidence="7">
    <location>
        <begin position="478"/>
        <end position="494"/>
    </location>
</feature>
<feature type="compositionally biased region" description="Low complexity" evidence="7">
    <location>
        <begin position="841"/>
        <end position="858"/>
    </location>
</feature>
<feature type="compositionally biased region" description="Basic residues" evidence="7">
    <location>
        <begin position="210"/>
        <end position="220"/>
    </location>
</feature>
<feature type="compositionally biased region" description="Low complexity" evidence="7">
    <location>
        <begin position="13"/>
        <end position="40"/>
    </location>
</feature>
<feature type="region of interest" description="Disordered" evidence="7">
    <location>
        <begin position="1"/>
        <end position="119"/>
    </location>
</feature>
<keyword evidence="10" id="KW-1185">Reference proteome</keyword>
<keyword evidence="6" id="KW-0862">Zinc</keyword>
<dbReference type="Pfam" id="PF07500">
    <property type="entry name" value="TFIIS_M"/>
    <property type="match status" value="1"/>
</dbReference>